<dbReference type="Proteomes" id="UP000019471">
    <property type="component" value="Unassembled WGS sequence"/>
</dbReference>
<dbReference type="EMBL" id="AMGX01000004">
    <property type="protein sequence ID" value="EXJ73382.1"/>
    <property type="molecule type" value="Genomic_DNA"/>
</dbReference>
<sequence length="393" mass="44080">MTTSATMRQPIDKESLERYLNLHVPEIKVPVQIRQFEYGQSNPTYQLTDSKGQHFVLRKKPPGKLLTTAAHQVEREYRVISALSGTGIPVPKSYCLCEDSSVVGTPFYIMEFLDGRIFEEAYIPGVSPEERSLMWKEAVKTLARLHRVDPVAVGLTNFGKPRGFYTRQIRTLKRLDESYSKVIDVESGEAVGRIPHMDEMVAFFEDERHWPQDRGSITHGDYKIDNLVYHKTKPEIIGILDWEIATVGHPLSDLSNMTMPWTVTQNFKEIKTHSHPAFDVGAGPPGLPTKEQCLEWYREEAGGWDPTGEIAWADAFAIFRTSVMIQGIAARWAVRQASGEGSSAGTLALERFPYARAALKMVRDFKSAEERERNNNNSSSSGGGSKAAASSRL</sequence>
<keyword evidence="3" id="KW-0808">Transferase</keyword>
<proteinExistence type="predicted"/>
<dbReference type="CDD" id="cd05154">
    <property type="entry name" value="ACAD10_11_N-like"/>
    <property type="match status" value="1"/>
</dbReference>
<protein>
    <submittedName>
        <fullName evidence="3">Aminoglycoside phosphotransferase</fullName>
    </submittedName>
</protein>
<dbReference type="AlphaFoldDB" id="W9WYW1"/>
<dbReference type="SUPFAM" id="SSF56112">
    <property type="entry name" value="Protein kinase-like (PK-like)"/>
    <property type="match status" value="1"/>
</dbReference>
<comment type="caution">
    <text evidence="3">The sequence shown here is derived from an EMBL/GenBank/DDBJ whole genome shotgun (WGS) entry which is preliminary data.</text>
</comment>
<evidence type="ECO:0000313" key="3">
    <source>
        <dbReference type="EMBL" id="EXJ73382.1"/>
    </source>
</evidence>
<feature type="domain" description="Aminoglycoside phosphotransferase" evidence="2">
    <location>
        <begin position="33"/>
        <end position="263"/>
    </location>
</feature>
<dbReference type="eggNOG" id="ENOG502QQPX">
    <property type="taxonomic scope" value="Eukaryota"/>
</dbReference>
<dbReference type="InterPro" id="IPR052898">
    <property type="entry name" value="ACAD10-like"/>
</dbReference>
<feature type="compositionally biased region" description="Low complexity" evidence="1">
    <location>
        <begin position="375"/>
        <end position="393"/>
    </location>
</feature>
<dbReference type="InterPro" id="IPR002575">
    <property type="entry name" value="Aminoglycoside_PTrfase"/>
</dbReference>
<dbReference type="InterPro" id="IPR041726">
    <property type="entry name" value="ACAD10_11_N"/>
</dbReference>
<dbReference type="OrthoDB" id="191037at2759"/>
<dbReference type="GeneID" id="19187872"/>
<dbReference type="RefSeq" id="XP_007741945.1">
    <property type="nucleotide sequence ID" value="XM_007743755.1"/>
</dbReference>
<evidence type="ECO:0000259" key="2">
    <source>
        <dbReference type="Pfam" id="PF01636"/>
    </source>
</evidence>
<gene>
    <name evidence="3" type="ORF">A1O5_03142</name>
</gene>
<dbReference type="PANTHER" id="PTHR47829:SF1">
    <property type="entry name" value="HAD FAMILY PHOSPHATASE"/>
    <property type="match status" value="1"/>
</dbReference>
<dbReference type="Gene3D" id="3.90.1200.10">
    <property type="match status" value="1"/>
</dbReference>
<keyword evidence="4" id="KW-1185">Reference proteome</keyword>
<accession>W9WYW1</accession>
<evidence type="ECO:0000313" key="4">
    <source>
        <dbReference type="Proteomes" id="UP000019471"/>
    </source>
</evidence>
<dbReference type="PANTHER" id="PTHR47829">
    <property type="entry name" value="HYDROLASE, PUTATIVE (AFU_ORTHOLOGUE AFUA_1G12880)-RELATED"/>
    <property type="match status" value="1"/>
</dbReference>
<name>W9WYW1_9EURO</name>
<dbReference type="GO" id="GO:0016740">
    <property type="term" value="F:transferase activity"/>
    <property type="evidence" value="ECO:0007669"/>
    <property type="project" value="UniProtKB-KW"/>
</dbReference>
<reference evidence="3 4" key="1">
    <citation type="submission" date="2013-03" db="EMBL/GenBank/DDBJ databases">
        <title>The Genome Sequence of Cladophialophora psammophila CBS 110553.</title>
        <authorList>
            <consortium name="The Broad Institute Genomics Platform"/>
            <person name="Cuomo C."/>
            <person name="de Hoog S."/>
            <person name="Gorbushina A."/>
            <person name="Walker B."/>
            <person name="Young S.K."/>
            <person name="Zeng Q."/>
            <person name="Gargeya S."/>
            <person name="Fitzgerald M."/>
            <person name="Haas B."/>
            <person name="Abouelleil A."/>
            <person name="Allen A.W."/>
            <person name="Alvarado L."/>
            <person name="Arachchi H.M."/>
            <person name="Berlin A.M."/>
            <person name="Chapman S.B."/>
            <person name="Gainer-Dewar J."/>
            <person name="Goldberg J."/>
            <person name="Griggs A."/>
            <person name="Gujja S."/>
            <person name="Hansen M."/>
            <person name="Howarth C."/>
            <person name="Imamovic A."/>
            <person name="Ireland A."/>
            <person name="Larimer J."/>
            <person name="McCowan C."/>
            <person name="Murphy C."/>
            <person name="Pearson M."/>
            <person name="Poon T.W."/>
            <person name="Priest M."/>
            <person name="Roberts A."/>
            <person name="Saif S."/>
            <person name="Shea T."/>
            <person name="Sisk P."/>
            <person name="Sykes S."/>
            <person name="Wortman J."/>
            <person name="Nusbaum C."/>
            <person name="Birren B."/>
        </authorList>
    </citation>
    <scope>NUCLEOTIDE SEQUENCE [LARGE SCALE GENOMIC DNA]</scope>
    <source>
        <strain evidence="3 4">CBS 110553</strain>
    </source>
</reference>
<dbReference type="Pfam" id="PF01636">
    <property type="entry name" value="APH"/>
    <property type="match status" value="1"/>
</dbReference>
<feature type="region of interest" description="Disordered" evidence="1">
    <location>
        <begin position="366"/>
        <end position="393"/>
    </location>
</feature>
<dbReference type="InterPro" id="IPR011009">
    <property type="entry name" value="Kinase-like_dom_sf"/>
</dbReference>
<dbReference type="HOGENOM" id="CLU_007526_0_2_1"/>
<organism evidence="3 4">
    <name type="scientific">Cladophialophora psammophila CBS 110553</name>
    <dbReference type="NCBI Taxonomy" id="1182543"/>
    <lineage>
        <taxon>Eukaryota</taxon>
        <taxon>Fungi</taxon>
        <taxon>Dikarya</taxon>
        <taxon>Ascomycota</taxon>
        <taxon>Pezizomycotina</taxon>
        <taxon>Eurotiomycetes</taxon>
        <taxon>Chaetothyriomycetidae</taxon>
        <taxon>Chaetothyriales</taxon>
        <taxon>Herpotrichiellaceae</taxon>
        <taxon>Cladophialophora</taxon>
    </lineage>
</organism>
<evidence type="ECO:0000256" key="1">
    <source>
        <dbReference type="SAM" id="MobiDB-lite"/>
    </source>
</evidence>
<dbReference type="STRING" id="1182543.W9WYW1"/>
<dbReference type="Gene3D" id="3.30.200.20">
    <property type="entry name" value="Phosphorylase Kinase, domain 1"/>
    <property type="match status" value="1"/>
</dbReference>